<evidence type="ECO:0000313" key="5">
    <source>
        <dbReference type="Proteomes" id="UP000235554"/>
    </source>
</evidence>
<evidence type="ECO:0000256" key="1">
    <source>
        <dbReference type="SAM" id="MobiDB-lite"/>
    </source>
</evidence>
<dbReference type="OrthoDB" id="5877081at2"/>
<dbReference type="AlphaFoldDB" id="A0A1R3EJU7"/>
<comment type="caution">
    <text evidence="3">The sequence shown here is derived from an EMBL/GenBank/DDBJ whole genome shotgun (WGS) entry which is preliminary data.</text>
</comment>
<dbReference type="EMBL" id="MCZK01000060">
    <property type="protein sequence ID" value="PMM74298.1"/>
    <property type="molecule type" value="Genomic_DNA"/>
</dbReference>
<evidence type="ECO:0000313" key="3">
    <source>
        <dbReference type="EMBL" id="PMM74298.1"/>
    </source>
</evidence>
<protein>
    <submittedName>
        <fullName evidence="3">Uncharacterized protein</fullName>
    </submittedName>
</protein>
<feature type="region of interest" description="Disordered" evidence="1">
    <location>
        <begin position="93"/>
        <end position="120"/>
    </location>
</feature>
<reference evidence="2" key="3">
    <citation type="submission" date="2016-07" db="EMBL/GenBank/DDBJ databases">
        <authorList>
            <person name="Kauffman K."/>
            <person name="Arevalo P."/>
            <person name="Polz M.F."/>
        </authorList>
    </citation>
    <scope>NUCLEOTIDE SEQUENCE</scope>
    <source>
        <strain evidence="2">10N.261.48.A1</strain>
    </source>
</reference>
<gene>
    <name evidence="3" type="ORF">BCT49_24225</name>
    <name evidence="2" type="ORF">BCT50_20840</name>
</gene>
<dbReference type="Proteomes" id="UP000235406">
    <property type="component" value="Unassembled WGS sequence"/>
</dbReference>
<evidence type="ECO:0000313" key="2">
    <source>
        <dbReference type="EMBL" id="PMM61475.1"/>
    </source>
</evidence>
<dbReference type="Proteomes" id="UP000235554">
    <property type="component" value="Unassembled WGS sequence"/>
</dbReference>
<proteinExistence type="predicted"/>
<reference evidence="3" key="4">
    <citation type="journal article" date="2018" name="Nature">
        <title>A major lineage of non-tailed dsDNA viruses as unrecognized killers of marine bacteria.</title>
        <authorList>
            <person name="Kauffman K.M."/>
            <person name="Hussain F.A."/>
            <person name="Yang J."/>
            <person name="Arevalo P."/>
            <person name="Brown J.M."/>
            <person name="Chang W.K."/>
            <person name="VanInsberghe D."/>
            <person name="Elsherbini J."/>
            <person name="Sharma R.S."/>
            <person name="Cutler M.B."/>
            <person name="Kelly L."/>
            <person name="Polz M.F."/>
        </authorList>
    </citation>
    <scope>NUCLEOTIDE SEQUENCE</scope>
    <source>
        <strain evidence="3">10N.261.46.F8</strain>
        <strain evidence="2">10N.261.48.A1</strain>
    </source>
</reference>
<sequence length="139" mass="15579">MSVTDVRRAVSQALLEGDAWPPSLPEFVNMGREELVDIDEAFTRMLRCEPKGDIEYWASQEVGFVCRGQLSEREARAKHRKALKKYAEKAKAGSLPARSTMRLADKSNVKPINEITRPDPNKFNKNSVFARVAAMGARA</sequence>
<reference evidence="3" key="2">
    <citation type="submission" date="2016-07" db="EMBL/GenBank/DDBJ databases">
        <authorList>
            <person name="Wan K."/>
            <person name="Booth B."/>
            <person name="Spirohn K."/>
            <person name="Hao T."/>
            <person name="Hu Y."/>
            <person name="Calderwood M."/>
            <person name="Hill D."/>
            <person name="Mohr S."/>
            <person name="Vidal M."/>
            <person name="Celniker S."/>
            <person name="Perrimon N."/>
        </authorList>
    </citation>
    <scope>NUCLEOTIDE SEQUENCE</scope>
    <source>
        <strain evidence="3">10N.261.46.F8</strain>
    </source>
</reference>
<name>A0A1R3EJU7_9VIBR</name>
<reference evidence="4 5" key="1">
    <citation type="submission" date="2016-07" db="EMBL/GenBank/DDBJ databases">
        <title>Nontailed viruses are major unrecognized killers of bacteria in the ocean.</title>
        <authorList>
            <person name="Kauffman K."/>
            <person name="Hussain F."/>
            <person name="Yang J."/>
            <person name="Arevalo P."/>
            <person name="Brown J."/>
            <person name="Cutler M."/>
            <person name="Kelly L."/>
            <person name="Polz M.F."/>
        </authorList>
    </citation>
    <scope>NUCLEOTIDE SEQUENCE [LARGE SCALE GENOMIC DNA]</scope>
    <source>
        <strain evidence="4">10N.261.46.F8</strain>
        <strain evidence="5">10N.261.48.A1</strain>
    </source>
</reference>
<evidence type="ECO:0000313" key="4">
    <source>
        <dbReference type="Proteomes" id="UP000235406"/>
    </source>
</evidence>
<organism evidence="3 4">
    <name type="scientific">Vibrio lentus</name>
    <dbReference type="NCBI Taxonomy" id="136468"/>
    <lineage>
        <taxon>Bacteria</taxon>
        <taxon>Pseudomonadati</taxon>
        <taxon>Pseudomonadota</taxon>
        <taxon>Gammaproteobacteria</taxon>
        <taxon>Vibrionales</taxon>
        <taxon>Vibrionaceae</taxon>
        <taxon>Vibrio</taxon>
    </lineage>
</organism>
<dbReference type="RefSeq" id="WP_017078648.1">
    <property type="nucleotide sequence ID" value="NZ_CAWNVI010000060.1"/>
</dbReference>
<accession>A0A1R3EJU7</accession>
<dbReference type="EMBL" id="MCZJ01000008">
    <property type="protein sequence ID" value="PMM61475.1"/>
    <property type="molecule type" value="Genomic_DNA"/>
</dbReference>